<evidence type="ECO:0000313" key="1">
    <source>
        <dbReference type="EMBL" id="HAG5538308.1"/>
    </source>
</evidence>
<dbReference type="AlphaFoldDB" id="A0A765J704"/>
<reference evidence="1" key="1">
    <citation type="journal article" date="2018" name="Genome Biol.">
        <title>SKESA: strategic k-mer extension for scrupulous assemblies.</title>
        <authorList>
            <person name="Souvorov A."/>
            <person name="Agarwala R."/>
            <person name="Lipman D.J."/>
        </authorList>
    </citation>
    <scope>NUCLEOTIDE SEQUENCE</scope>
    <source>
        <strain evidence="1">MA.1102R13883</strain>
    </source>
</reference>
<comment type="caution">
    <text evidence="1">The sequence shown here is derived from an EMBL/GenBank/DDBJ whole genome shotgun (WGS) entry which is preliminary data.</text>
</comment>
<organism evidence="1">
    <name type="scientific">Salmonella enterica</name>
    <name type="common">Salmonella choleraesuis</name>
    <dbReference type="NCBI Taxonomy" id="28901"/>
    <lineage>
        <taxon>Bacteria</taxon>
        <taxon>Pseudomonadati</taxon>
        <taxon>Pseudomonadota</taxon>
        <taxon>Gammaproteobacteria</taxon>
        <taxon>Enterobacterales</taxon>
        <taxon>Enterobacteriaceae</taxon>
        <taxon>Salmonella</taxon>
    </lineage>
</organism>
<sequence length="211" mass="24716">MSKIKKKDKYFYFSMVASLTTREAALAMLGFDYYTEDRDLENEQLEEVNKLKKVITRNLQKIVDRAASNVTYPSYLVLCAAYSFMDEDTPGEVRKRINKAVVEMTDEKGWEKSLKELGGDDLYELGKRIRHHKRGLHKRDDEDRNNWKLIALLVELLQKHGKPNYKDMINIHRDIEKLCNDKGISTDGIKKSSFFNKIKEAKNLMDFDVNR</sequence>
<proteinExistence type="predicted"/>
<reference evidence="1" key="2">
    <citation type="submission" date="2020-02" db="EMBL/GenBank/DDBJ databases">
        <authorList>
            <consortium name="NCBI Pathogen Detection Project"/>
        </authorList>
    </citation>
    <scope>NUCLEOTIDE SEQUENCE</scope>
    <source>
        <strain evidence="1">MA.1102R13883</strain>
    </source>
</reference>
<name>A0A765J704_SALER</name>
<protein>
    <submittedName>
        <fullName evidence="1">Uncharacterized protein</fullName>
    </submittedName>
</protein>
<dbReference type="EMBL" id="DAAYSE010000004">
    <property type="protein sequence ID" value="HAG5538308.1"/>
    <property type="molecule type" value="Genomic_DNA"/>
</dbReference>
<accession>A0A765J704</accession>
<gene>
    <name evidence="1" type="ORF">G8Q02_002082</name>
</gene>